<evidence type="ECO:0000313" key="1">
    <source>
        <dbReference type="EMBL" id="NML37490.1"/>
    </source>
</evidence>
<dbReference type="Gene3D" id="1.10.10.10">
    <property type="entry name" value="Winged helix-like DNA-binding domain superfamily/Winged helix DNA-binding domain"/>
    <property type="match status" value="1"/>
</dbReference>
<dbReference type="InterPro" id="IPR009057">
    <property type="entry name" value="Homeodomain-like_sf"/>
</dbReference>
<sequence>MNIITRKANIGFGQPTVNGRRLTVFNVVSYAAHTDDITSYLNEFELSRDELSAAVDYCMDRRCGAIEYEWEQYCDGCILRTIADGDDFNRDDYEEIDGITFSKDRQVIFLGSLDEQEKAEAGVMGWVLAEEVNRRLDE</sequence>
<dbReference type="SUPFAM" id="SSF46689">
    <property type="entry name" value="Homeodomain-like"/>
    <property type="match status" value="1"/>
</dbReference>
<dbReference type="InterPro" id="IPR007367">
    <property type="entry name" value="DUF433"/>
</dbReference>
<organism evidence="1 2">
    <name type="scientific">Chitinophaga fulva</name>
    <dbReference type="NCBI Taxonomy" id="2728842"/>
    <lineage>
        <taxon>Bacteria</taxon>
        <taxon>Pseudomonadati</taxon>
        <taxon>Bacteroidota</taxon>
        <taxon>Chitinophagia</taxon>
        <taxon>Chitinophagales</taxon>
        <taxon>Chitinophagaceae</taxon>
        <taxon>Chitinophaga</taxon>
    </lineage>
</organism>
<dbReference type="InterPro" id="IPR036388">
    <property type="entry name" value="WH-like_DNA-bd_sf"/>
</dbReference>
<dbReference type="Proteomes" id="UP000583266">
    <property type="component" value="Unassembled WGS sequence"/>
</dbReference>
<dbReference type="AlphaFoldDB" id="A0A848GLB7"/>
<comment type="caution">
    <text evidence="1">The sequence shown here is derived from an EMBL/GenBank/DDBJ whole genome shotgun (WGS) entry which is preliminary data.</text>
</comment>
<dbReference type="Pfam" id="PF04255">
    <property type="entry name" value="DUF433"/>
    <property type="match status" value="1"/>
</dbReference>
<reference evidence="1 2" key="1">
    <citation type="submission" date="2020-04" db="EMBL/GenBank/DDBJ databases">
        <title>Chitinophaga sp. G-6-1-13 sp. nov., isolated from soil.</title>
        <authorList>
            <person name="Dahal R.H."/>
            <person name="Chaudhary D.K."/>
        </authorList>
    </citation>
    <scope>NUCLEOTIDE SEQUENCE [LARGE SCALE GENOMIC DNA]</scope>
    <source>
        <strain evidence="1 2">G-6-1-13</strain>
    </source>
</reference>
<name>A0A848GLB7_9BACT</name>
<evidence type="ECO:0000313" key="2">
    <source>
        <dbReference type="Proteomes" id="UP000583266"/>
    </source>
</evidence>
<dbReference type="RefSeq" id="WP_169224549.1">
    <property type="nucleotide sequence ID" value="NZ_JABBGC010000001.1"/>
</dbReference>
<keyword evidence="2" id="KW-1185">Reference proteome</keyword>
<accession>A0A848GLB7</accession>
<protein>
    <submittedName>
        <fullName evidence="1">DUF433 domain-containing protein</fullName>
    </submittedName>
</protein>
<proteinExistence type="predicted"/>
<dbReference type="EMBL" id="JABBGC010000001">
    <property type="protein sequence ID" value="NML37490.1"/>
    <property type="molecule type" value="Genomic_DNA"/>
</dbReference>
<gene>
    <name evidence="1" type="ORF">HHL17_09840</name>
</gene>